<dbReference type="EMBL" id="SRMA01027095">
    <property type="protein sequence ID" value="TRY59940.1"/>
    <property type="molecule type" value="Genomic_DNA"/>
</dbReference>
<protein>
    <submittedName>
        <fullName evidence="1">Uncharacterized protein</fullName>
    </submittedName>
</protein>
<dbReference type="Proteomes" id="UP000316079">
    <property type="component" value="Unassembled WGS sequence"/>
</dbReference>
<dbReference type="OrthoDB" id="310870at2759"/>
<organism evidence="1 2">
    <name type="scientific">Danionella cerebrum</name>
    <dbReference type="NCBI Taxonomy" id="2873325"/>
    <lineage>
        <taxon>Eukaryota</taxon>
        <taxon>Metazoa</taxon>
        <taxon>Chordata</taxon>
        <taxon>Craniata</taxon>
        <taxon>Vertebrata</taxon>
        <taxon>Euteleostomi</taxon>
        <taxon>Actinopterygii</taxon>
        <taxon>Neopterygii</taxon>
        <taxon>Teleostei</taxon>
        <taxon>Ostariophysi</taxon>
        <taxon>Cypriniformes</taxon>
        <taxon>Danionidae</taxon>
        <taxon>Danioninae</taxon>
        <taxon>Danionella</taxon>
    </lineage>
</organism>
<reference evidence="1 2" key="1">
    <citation type="journal article" date="2019" name="Sci. Data">
        <title>Hybrid genome assembly and annotation of Danionella translucida.</title>
        <authorList>
            <person name="Kadobianskyi M."/>
            <person name="Schulze L."/>
            <person name="Schuelke M."/>
            <person name="Judkewitz B."/>
        </authorList>
    </citation>
    <scope>NUCLEOTIDE SEQUENCE [LARGE SCALE GENOMIC DNA]</scope>
    <source>
        <strain evidence="1 2">Bolton</strain>
    </source>
</reference>
<name>A0A553N3D1_9TELE</name>
<evidence type="ECO:0000313" key="2">
    <source>
        <dbReference type="Proteomes" id="UP000316079"/>
    </source>
</evidence>
<accession>A0A553N3D1</accession>
<gene>
    <name evidence="1" type="ORF">DNTS_017602</name>
</gene>
<evidence type="ECO:0000313" key="1">
    <source>
        <dbReference type="EMBL" id="TRY59940.1"/>
    </source>
</evidence>
<comment type="caution">
    <text evidence="1">The sequence shown here is derived from an EMBL/GenBank/DDBJ whole genome shotgun (WGS) entry which is preliminary data.</text>
</comment>
<dbReference type="AlphaFoldDB" id="A0A553N3D1"/>
<proteinExistence type="predicted"/>
<keyword evidence="2" id="KW-1185">Reference proteome</keyword>
<sequence>MTPYVFVSICVRRVENVLKQMAEIRDHDRRLRKLESEVSGNTLYPPDAERHPSIILPSCLMQYAQRVEYCSSALSWIVDALSQSDFVKQTRPPPSKGLCPLATCDDPVPFRVAFDSNVGIVLVSYKPYMARAADGEDQVVFFSISGVKVGGNSTLLRISA</sequence>